<proteinExistence type="inferred from homology"/>
<dbReference type="Proteomes" id="UP001174136">
    <property type="component" value="Unassembled WGS sequence"/>
</dbReference>
<dbReference type="Pfam" id="PF15684">
    <property type="entry name" value="AROS"/>
    <property type="match status" value="1"/>
</dbReference>
<evidence type="ECO:0000256" key="2">
    <source>
        <dbReference type="ARBA" id="ARBA00007318"/>
    </source>
</evidence>
<dbReference type="EMBL" id="JAOPHQ010005810">
    <property type="protein sequence ID" value="KAK0133844.1"/>
    <property type="molecule type" value="Genomic_DNA"/>
</dbReference>
<keyword evidence="4" id="KW-0539">Nucleus</keyword>
<comment type="subcellular location">
    <subcellularLocation>
        <location evidence="1">Nucleus</location>
        <location evidence="1">Nucleolus</location>
    </subcellularLocation>
</comment>
<sequence>MSASMIRRGLELLSNDMKDVGKGKAGQVKPRQTPSSARVMELVGSQRQGVTRQVRRLQGRLGPGKSKATVKHKRIKNAVGEVYFFGGLGTTYSPLTSCL</sequence>
<protein>
    <recommendedName>
        <fullName evidence="3">Active regulator of SIRT1</fullName>
    </recommendedName>
    <alternativeName>
        <fullName evidence="5">40S ribosomal protein S19-binding protein 1</fullName>
    </alternativeName>
</protein>
<dbReference type="InterPro" id="IPR023262">
    <property type="entry name" value="AROS"/>
</dbReference>
<accession>A0AA47M5A3</accession>
<feature type="region of interest" description="Disordered" evidence="6">
    <location>
        <begin position="17"/>
        <end position="36"/>
    </location>
</feature>
<evidence type="ECO:0000256" key="3">
    <source>
        <dbReference type="ARBA" id="ARBA00016855"/>
    </source>
</evidence>
<evidence type="ECO:0000256" key="6">
    <source>
        <dbReference type="SAM" id="MobiDB-lite"/>
    </source>
</evidence>
<dbReference type="GO" id="GO:0019899">
    <property type="term" value="F:enzyme binding"/>
    <property type="evidence" value="ECO:0007669"/>
    <property type="project" value="TreeGrafter"/>
</dbReference>
<evidence type="ECO:0000256" key="1">
    <source>
        <dbReference type="ARBA" id="ARBA00004604"/>
    </source>
</evidence>
<dbReference type="PRINTS" id="PR02029">
    <property type="entry name" value="ACTREGSIRT1"/>
</dbReference>
<reference evidence="7" key="1">
    <citation type="journal article" date="2023" name="Front. Mar. Sci.">
        <title>A new Merluccius polli reference genome to investigate the effects of global change in West African waters.</title>
        <authorList>
            <person name="Mateo J.L."/>
            <person name="Blanco-Fernandez C."/>
            <person name="Garcia-Vazquez E."/>
            <person name="Machado-Schiaffino G."/>
        </authorList>
    </citation>
    <scope>NUCLEOTIDE SEQUENCE</scope>
    <source>
        <strain evidence="7">C29</strain>
        <tissue evidence="7">Fin</tissue>
    </source>
</reference>
<keyword evidence="8" id="KW-1185">Reference proteome</keyword>
<dbReference type="AlphaFoldDB" id="A0AA47M5A3"/>
<dbReference type="PANTHER" id="PTHR31454:SF2">
    <property type="entry name" value="ACTIVE REGULATOR OF SIRT1"/>
    <property type="match status" value="1"/>
</dbReference>
<dbReference type="GO" id="GO:0005730">
    <property type="term" value="C:nucleolus"/>
    <property type="evidence" value="ECO:0007669"/>
    <property type="project" value="UniProtKB-SubCell"/>
</dbReference>
<evidence type="ECO:0000256" key="5">
    <source>
        <dbReference type="ARBA" id="ARBA00032748"/>
    </source>
</evidence>
<evidence type="ECO:0000313" key="8">
    <source>
        <dbReference type="Proteomes" id="UP001174136"/>
    </source>
</evidence>
<comment type="caution">
    <text evidence="7">The sequence shown here is derived from an EMBL/GenBank/DDBJ whole genome shotgun (WGS) entry which is preliminary data.</text>
</comment>
<dbReference type="PANTHER" id="PTHR31454">
    <property type="entry name" value="ACTIVE REGULATOR OF SIRT1"/>
    <property type="match status" value="1"/>
</dbReference>
<gene>
    <name evidence="7" type="ORF">N1851_030621</name>
</gene>
<name>A0AA47M5A3_MERPO</name>
<comment type="similarity">
    <text evidence="2">Belongs to the AROS family.</text>
</comment>
<evidence type="ECO:0000256" key="4">
    <source>
        <dbReference type="ARBA" id="ARBA00023242"/>
    </source>
</evidence>
<evidence type="ECO:0000313" key="7">
    <source>
        <dbReference type="EMBL" id="KAK0133844.1"/>
    </source>
</evidence>
<organism evidence="7 8">
    <name type="scientific">Merluccius polli</name>
    <name type="common">Benguela hake</name>
    <name type="synonym">Merluccius cadenati</name>
    <dbReference type="NCBI Taxonomy" id="89951"/>
    <lineage>
        <taxon>Eukaryota</taxon>
        <taxon>Metazoa</taxon>
        <taxon>Chordata</taxon>
        <taxon>Craniata</taxon>
        <taxon>Vertebrata</taxon>
        <taxon>Euteleostomi</taxon>
        <taxon>Actinopterygii</taxon>
        <taxon>Neopterygii</taxon>
        <taxon>Teleostei</taxon>
        <taxon>Neoteleostei</taxon>
        <taxon>Acanthomorphata</taxon>
        <taxon>Zeiogadaria</taxon>
        <taxon>Gadariae</taxon>
        <taxon>Gadiformes</taxon>
        <taxon>Gadoidei</taxon>
        <taxon>Merlucciidae</taxon>
        <taxon>Merluccius</taxon>
    </lineage>
</organism>